<name>A0A1L9V1C0_ASPBC</name>
<dbReference type="GeneID" id="93581047"/>
<proteinExistence type="predicted"/>
<dbReference type="AlphaFoldDB" id="A0A1L9V1C0"/>
<dbReference type="EMBL" id="KV878679">
    <property type="protein sequence ID" value="OJJ77755.1"/>
    <property type="molecule type" value="Genomic_DNA"/>
</dbReference>
<reference evidence="2" key="1">
    <citation type="journal article" date="2017" name="Genome Biol.">
        <title>Comparative genomics reveals high biological diversity and specific adaptations in the industrially and medically important fungal genus Aspergillus.</title>
        <authorList>
            <person name="de Vries R.P."/>
            <person name="Riley R."/>
            <person name="Wiebenga A."/>
            <person name="Aguilar-Osorio G."/>
            <person name="Amillis S."/>
            <person name="Uchima C.A."/>
            <person name="Anderluh G."/>
            <person name="Asadollahi M."/>
            <person name="Askin M."/>
            <person name="Barry K."/>
            <person name="Battaglia E."/>
            <person name="Bayram O."/>
            <person name="Benocci T."/>
            <person name="Braus-Stromeyer S.A."/>
            <person name="Caldana C."/>
            <person name="Canovas D."/>
            <person name="Cerqueira G.C."/>
            <person name="Chen F."/>
            <person name="Chen W."/>
            <person name="Choi C."/>
            <person name="Clum A."/>
            <person name="Dos Santos R.A."/>
            <person name="Damasio A.R."/>
            <person name="Diallinas G."/>
            <person name="Emri T."/>
            <person name="Fekete E."/>
            <person name="Flipphi M."/>
            <person name="Freyberg S."/>
            <person name="Gallo A."/>
            <person name="Gournas C."/>
            <person name="Habgood R."/>
            <person name="Hainaut M."/>
            <person name="Harispe M.L."/>
            <person name="Henrissat B."/>
            <person name="Hilden K.S."/>
            <person name="Hope R."/>
            <person name="Hossain A."/>
            <person name="Karabika E."/>
            <person name="Karaffa L."/>
            <person name="Karanyi Z."/>
            <person name="Krasevec N."/>
            <person name="Kuo A."/>
            <person name="Kusch H."/>
            <person name="LaButti K."/>
            <person name="Lagendijk E.L."/>
            <person name="Lapidus A."/>
            <person name="Levasseur A."/>
            <person name="Lindquist E."/>
            <person name="Lipzen A."/>
            <person name="Logrieco A.F."/>
            <person name="MacCabe A."/>
            <person name="Maekelae M.R."/>
            <person name="Malavazi I."/>
            <person name="Melin P."/>
            <person name="Meyer V."/>
            <person name="Mielnichuk N."/>
            <person name="Miskei M."/>
            <person name="Molnar A.P."/>
            <person name="Mule G."/>
            <person name="Ngan C.Y."/>
            <person name="Orejas M."/>
            <person name="Orosz E."/>
            <person name="Ouedraogo J.P."/>
            <person name="Overkamp K.M."/>
            <person name="Park H.-S."/>
            <person name="Perrone G."/>
            <person name="Piumi F."/>
            <person name="Punt P.J."/>
            <person name="Ram A.F."/>
            <person name="Ramon A."/>
            <person name="Rauscher S."/>
            <person name="Record E."/>
            <person name="Riano-Pachon D.M."/>
            <person name="Robert V."/>
            <person name="Roehrig J."/>
            <person name="Ruller R."/>
            <person name="Salamov A."/>
            <person name="Salih N.S."/>
            <person name="Samson R.A."/>
            <person name="Sandor E."/>
            <person name="Sanguinetti M."/>
            <person name="Schuetze T."/>
            <person name="Sepcic K."/>
            <person name="Shelest E."/>
            <person name="Sherlock G."/>
            <person name="Sophianopoulou V."/>
            <person name="Squina F.M."/>
            <person name="Sun H."/>
            <person name="Susca A."/>
            <person name="Todd R.B."/>
            <person name="Tsang A."/>
            <person name="Unkles S.E."/>
            <person name="van de Wiele N."/>
            <person name="van Rossen-Uffink D."/>
            <person name="Oliveira J.V."/>
            <person name="Vesth T.C."/>
            <person name="Visser J."/>
            <person name="Yu J.-H."/>
            <person name="Zhou M."/>
            <person name="Andersen M.R."/>
            <person name="Archer D.B."/>
            <person name="Baker S.E."/>
            <person name="Benoit I."/>
            <person name="Brakhage A.A."/>
            <person name="Braus G.H."/>
            <person name="Fischer R."/>
            <person name="Frisvad J.C."/>
            <person name="Goldman G.H."/>
            <person name="Houbraken J."/>
            <person name="Oakley B."/>
            <person name="Pocsi I."/>
            <person name="Scazzocchio C."/>
            <person name="Seiboth B."/>
            <person name="vanKuyk P.A."/>
            <person name="Wortman J."/>
            <person name="Dyer P.S."/>
            <person name="Grigoriev I.V."/>
        </authorList>
    </citation>
    <scope>NUCLEOTIDE SEQUENCE [LARGE SCALE GENOMIC DNA]</scope>
    <source>
        <strain evidence="2">CBS 101740 / IMI 381727 / IBT 21946</strain>
    </source>
</reference>
<dbReference type="Proteomes" id="UP000184499">
    <property type="component" value="Unassembled WGS sequence"/>
</dbReference>
<dbReference type="RefSeq" id="XP_067485002.1">
    <property type="nucleotide sequence ID" value="XM_067628559.1"/>
</dbReference>
<protein>
    <submittedName>
        <fullName evidence="1">Uncharacterized protein</fullName>
    </submittedName>
</protein>
<organism evidence="1 2">
    <name type="scientific">Aspergillus brasiliensis (strain CBS 101740 / IMI 381727 / IBT 21946)</name>
    <dbReference type="NCBI Taxonomy" id="767769"/>
    <lineage>
        <taxon>Eukaryota</taxon>
        <taxon>Fungi</taxon>
        <taxon>Dikarya</taxon>
        <taxon>Ascomycota</taxon>
        <taxon>Pezizomycotina</taxon>
        <taxon>Eurotiomycetes</taxon>
        <taxon>Eurotiomycetidae</taxon>
        <taxon>Eurotiales</taxon>
        <taxon>Aspergillaceae</taxon>
        <taxon>Aspergillus</taxon>
        <taxon>Aspergillus subgen. Circumdati</taxon>
    </lineage>
</organism>
<accession>A0A1L9V1C0</accession>
<evidence type="ECO:0000313" key="2">
    <source>
        <dbReference type="Proteomes" id="UP000184499"/>
    </source>
</evidence>
<gene>
    <name evidence="1" type="ORF">ASPBRDRAFT_655616</name>
</gene>
<sequence length="172" mass="20120">MSANNVLYTTEHRDPANAKTTYWVEQLRNTFKKEDHFSIEVRYRSYAFASIYPTDIILVSRDVFGVFLVFIASEGPQTQWDLLCKVKWLSDLWSQMPQWVTGTINYWGIILHGEQVKISSRPMHGVYANPDNHLSYYWDSGIAADFLRLIKSEHPPELIDVRQLERIPPSRQ</sequence>
<keyword evidence="2" id="KW-1185">Reference proteome</keyword>
<evidence type="ECO:0000313" key="1">
    <source>
        <dbReference type="EMBL" id="OJJ77755.1"/>
    </source>
</evidence>
<dbReference type="VEuPathDB" id="FungiDB:ASPBRDRAFT_655616"/>